<dbReference type="Gene3D" id="3.40.830.10">
    <property type="entry name" value="LigB-like"/>
    <property type="match status" value="1"/>
</dbReference>
<dbReference type="RefSeq" id="WP_229672751.1">
    <property type="nucleotide sequence ID" value="NZ_BAAAOU010000010.1"/>
</dbReference>
<keyword evidence="2" id="KW-1185">Reference proteome</keyword>
<evidence type="ECO:0008006" key="3">
    <source>
        <dbReference type="Google" id="ProtNLM"/>
    </source>
</evidence>
<sequence>MMSSRADRKMYDVLLKDDFETMRNYTSDEVVEAGQHEILNWFCMLGAVQELGLSREWSDLVVTDVFNSNKAFAVYQ</sequence>
<reference evidence="2" key="1">
    <citation type="journal article" date="2019" name="Int. J. Syst. Evol. Microbiol.">
        <title>The Global Catalogue of Microorganisms (GCM) 10K type strain sequencing project: providing services to taxonomists for standard genome sequencing and annotation.</title>
        <authorList>
            <consortium name="The Broad Institute Genomics Platform"/>
            <consortium name="The Broad Institute Genome Sequencing Center for Infectious Disease"/>
            <person name="Wu L."/>
            <person name="Ma J."/>
        </authorList>
    </citation>
    <scope>NUCLEOTIDE SEQUENCE [LARGE SCALE GENOMIC DNA]</scope>
    <source>
        <strain evidence="2">CGMCC 1.7064</strain>
    </source>
</reference>
<dbReference type="SUPFAM" id="SSF53213">
    <property type="entry name" value="LigB-like"/>
    <property type="match status" value="1"/>
</dbReference>
<evidence type="ECO:0000313" key="1">
    <source>
        <dbReference type="EMBL" id="GGO48642.1"/>
    </source>
</evidence>
<protein>
    <recommendedName>
        <fullName evidence="3">Extradiol ring-cleavage dioxygenase class III enzyme subunit B domain-containing protein</fullName>
    </recommendedName>
</protein>
<proteinExistence type="predicted"/>
<dbReference type="Proteomes" id="UP000642509">
    <property type="component" value="Unassembled WGS sequence"/>
</dbReference>
<evidence type="ECO:0000313" key="2">
    <source>
        <dbReference type="Proteomes" id="UP000642509"/>
    </source>
</evidence>
<name>A0ABQ2MAC6_9MICC</name>
<accession>A0ABQ2MAC6</accession>
<dbReference type="EMBL" id="BMLQ01000010">
    <property type="protein sequence ID" value="GGO48642.1"/>
    <property type="molecule type" value="Genomic_DNA"/>
</dbReference>
<gene>
    <name evidence="1" type="ORF">GCM10010977_28700</name>
</gene>
<organism evidence="1 2">
    <name type="scientific">Citricoccus zhacaiensis</name>
    <dbReference type="NCBI Taxonomy" id="489142"/>
    <lineage>
        <taxon>Bacteria</taxon>
        <taxon>Bacillati</taxon>
        <taxon>Actinomycetota</taxon>
        <taxon>Actinomycetes</taxon>
        <taxon>Micrococcales</taxon>
        <taxon>Micrococcaceae</taxon>
        <taxon>Citricoccus</taxon>
    </lineage>
</organism>
<comment type="caution">
    <text evidence="1">The sequence shown here is derived from an EMBL/GenBank/DDBJ whole genome shotgun (WGS) entry which is preliminary data.</text>
</comment>